<keyword evidence="5" id="KW-0282">Flagellum</keyword>
<dbReference type="PANTHER" id="PTHR30531">
    <property type="entry name" value="FLAGELLAR BIOSYNTHETIC PROTEIN FLHB"/>
    <property type="match status" value="1"/>
</dbReference>
<comment type="similarity">
    <text evidence="1">Belongs to the type III secretion exporter family.</text>
</comment>
<protein>
    <recommendedName>
        <fullName evidence="2">Flagellar biosynthetic protein FlhB</fullName>
    </recommendedName>
</protein>
<sequence length="95" mass="10398">MTKSNIRKQATALNYTGSGAPVISAQGKGVVAEDIIALAEQAGIHIHQNEHLSDFLQQLETGEAIPEDLYYLIAEILSFVYLLEGKQPKGWNNES</sequence>
<dbReference type="InterPro" id="IPR006135">
    <property type="entry name" value="T3SS_substrate_exporter"/>
</dbReference>
<dbReference type="Gene3D" id="3.40.1690.10">
    <property type="entry name" value="secretion proteins EscU"/>
    <property type="match status" value="1"/>
</dbReference>
<dbReference type="EMBL" id="QYYH01000028">
    <property type="protein sequence ID" value="RJY18245.1"/>
    <property type="molecule type" value="Genomic_DNA"/>
</dbReference>
<comment type="function">
    <text evidence="4">Required for formation of the rod structure in the basal body of the flagellar apparatus. Together with FliI and FliH, may constitute the export apparatus of flagellin.</text>
</comment>
<dbReference type="GO" id="GO:0009306">
    <property type="term" value="P:protein secretion"/>
    <property type="evidence" value="ECO:0007669"/>
    <property type="project" value="InterPro"/>
</dbReference>
<keyword evidence="5" id="KW-0966">Cell projection</keyword>
<dbReference type="SUPFAM" id="SSF160544">
    <property type="entry name" value="EscU C-terminal domain-like"/>
    <property type="match status" value="1"/>
</dbReference>
<gene>
    <name evidence="5" type="ORF">D5R81_06265</name>
</gene>
<keyword evidence="3" id="KW-0813">Transport</keyword>
<comment type="caution">
    <text evidence="5">The sequence shown here is derived from an EMBL/GenBank/DDBJ whole genome shotgun (WGS) entry which is preliminary data.</text>
</comment>
<evidence type="ECO:0000256" key="1">
    <source>
        <dbReference type="ARBA" id="ARBA00010690"/>
    </source>
</evidence>
<keyword evidence="6" id="KW-1185">Reference proteome</keyword>
<dbReference type="InterPro" id="IPR029025">
    <property type="entry name" value="T3SS_substrate_exporter_C"/>
</dbReference>
<proteinExistence type="inferred from homology"/>
<name>A0A3A6UH01_9GAMM</name>
<keyword evidence="5" id="KW-0969">Cilium</keyword>
<keyword evidence="3" id="KW-1006">Bacterial flagellum protein export</keyword>
<organism evidence="5 6">
    <name type="scientific">Parashewanella spongiae</name>
    <dbReference type="NCBI Taxonomy" id="342950"/>
    <lineage>
        <taxon>Bacteria</taxon>
        <taxon>Pseudomonadati</taxon>
        <taxon>Pseudomonadota</taxon>
        <taxon>Gammaproteobacteria</taxon>
        <taxon>Alteromonadales</taxon>
        <taxon>Shewanellaceae</taxon>
        <taxon>Parashewanella</taxon>
    </lineage>
</organism>
<keyword evidence="3" id="KW-0653">Protein transport</keyword>
<evidence type="ECO:0000313" key="6">
    <source>
        <dbReference type="Proteomes" id="UP000273022"/>
    </source>
</evidence>
<dbReference type="GO" id="GO:0005886">
    <property type="term" value="C:plasma membrane"/>
    <property type="evidence" value="ECO:0007669"/>
    <property type="project" value="TreeGrafter"/>
</dbReference>
<dbReference type="Proteomes" id="UP000273022">
    <property type="component" value="Unassembled WGS sequence"/>
</dbReference>
<dbReference type="OrthoDB" id="5244399at2"/>
<dbReference type="RefSeq" id="WP_121852799.1">
    <property type="nucleotide sequence ID" value="NZ_CP037952.1"/>
</dbReference>
<evidence type="ECO:0000256" key="4">
    <source>
        <dbReference type="ARBA" id="ARBA00025078"/>
    </source>
</evidence>
<accession>A0A3A6UH01</accession>
<dbReference type="PANTHER" id="PTHR30531:SF12">
    <property type="entry name" value="FLAGELLAR BIOSYNTHETIC PROTEIN FLHB"/>
    <property type="match status" value="1"/>
</dbReference>
<evidence type="ECO:0000256" key="3">
    <source>
        <dbReference type="ARBA" id="ARBA00023225"/>
    </source>
</evidence>
<reference evidence="5 6" key="1">
    <citation type="submission" date="2018-09" db="EMBL/GenBank/DDBJ databases">
        <title>Phylogeny of the Shewanellaceae, and recommendation for two new genera, Pseudoshewanella and Parashewanella.</title>
        <authorList>
            <person name="Wang G."/>
        </authorList>
    </citation>
    <scope>NUCLEOTIDE SEQUENCE [LARGE SCALE GENOMIC DNA]</scope>
    <source>
        <strain evidence="5 6">KCTC 22492</strain>
    </source>
</reference>
<dbReference type="Pfam" id="PF01312">
    <property type="entry name" value="Bac_export_2"/>
    <property type="match status" value="1"/>
</dbReference>
<evidence type="ECO:0000256" key="2">
    <source>
        <dbReference type="ARBA" id="ARBA00021622"/>
    </source>
</evidence>
<dbReference type="AlphaFoldDB" id="A0A3A6UH01"/>
<evidence type="ECO:0000313" key="5">
    <source>
        <dbReference type="EMBL" id="RJY18245.1"/>
    </source>
</evidence>